<evidence type="ECO:0000259" key="5">
    <source>
        <dbReference type="PROSITE" id="PS50075"/>
    </source>
</evidence>
<feature type="domain" description="Carrier" evidence="5">
    <location>
        <begin position="479"/>
        <end position="555"/>
    </location>
</feature>
<dbReference type="PROSITE" id="PS00012">
    <property type="entry name" value="PHOSPHOPANTETHEINE"/>
    <property type="match status" value="1"/>
</dbReference>
<evidence type="ECO:0000256" key="4">
    <source>
        <dbReference type="SAM" id="MobiDB-lite"/>
    </source>
</evidence>
<dbReference type="GO" id="GO:0043041">
    <property type="term" value="P:amino acid activation for nonribosomal peptide biosynthetic process"/>
    <property type="evidence" value="ECO:0007669"/>
    <property type="project" value="TreeGrafter"/>
</dbReference>
<dbReference type="PANTHER" id="PTHR45527:SF1">
    <property type="entry name" value="FATTY ACID SYNTHASE"/>
    <property type="match status" value="1"/>
</dbReference>
<dbReference type="InterPro" id="IPR001242">
    <property type="entry name" value="Condensation_dom"/>
</dbReference>
<feature type="region of interest" description="Disordered" evidence="4">
    <location>
        <begin position="562"/>
        <end position="590"/>
    </location>
</feature>
<evidence type="ECO:0000256" key="3">
    <source>
        <dbReference type="ARBA" id="ARBA00022553"/>
    </source>
</evidence>
<evidence type="ECO:0000256" key="2">
    <source>
        <dbReference type="ARBA" id="ARBA00022450"/>
    </source>
</evidence>
<dbReference type="GO" id="GO:0009366">
    <property type="term" value="C:enterobactin synthetase complex"/>
    <property type="evidence" value="ECO:0007669"/>
    <property type="project" value="TreeGrafter"/>
</dbReference>
<name>A0A5P2UF57_9ACTN</name>
<comment type="cofactor">
    <cofactor evidence="1">
        <name>pantetheine 4'-phosphate</name>
        <dbReference type="ChEBI" id="CHEBI:47942"/>
    </cofactor>
</comment>
<dbReference type="Gene3D" id="3.30.559.30">
    <property type="entry name" value="Nonribosomal peptide synthetase, condensation domain"/>
    <property type="match status" value="2"/>
</dbReference>
<dbReference type="EMBL" id="BMVX01000007">
    <property type="protein sequence ID" value="GGZ62715.1"/>
    <property type="molecule type" value="Genomic_DNA"/>
</dbReference>
<dbReference type="PROSITE" id="PS50075">
    <property type="entry name" value="CARRIER"/>
    <property type="match status" value="1"/>
</dbReference>
<dbReference type="AlphaFoldDB" id="A0A5P2UF57"/>
<dbReference type="InterPro" id="IPR009081">
    <property type="entry name" value="PP-bd_ACP"/>
</dbReference>
<dbReference type="GO" id="GO:0047527">
    <property type="term" value="F:2,3-dihydroxybenzoate-serine ligase activity"/>
    <property type="evidence" value="ECO:0007669"/>
    <property type="project" value="TreeGrafter"/>
</dbReference>
<gene>
    <name evidence="7" type="ORF">CP968_05730</name>
    <name evidence="6" type="ORF">GCM10010371_22720</name>
</gene>
<evidence type="ECO:0000313" key="6">
    <source>
        <dbReference type="EMBL" id="GGZ62715.1"/>
    </source>
</evidence>
<sequence length="1023" mass="107471">MTRPALPLSFAQERMWFVDAAAPGNPTYNVPLFFRSRDRIDVLALSRALGAVVLRHEPLRTVFRLDGGRPAQNVLDPLPIAVETVDLGGVPDAESVAREAALARGRAPFDLAEGPLLRCTVWQAVPGGDAVLLTVHHIAVDGWSLAPLFDDLALAYTAELAGAPATFPELPTTYAEFAVRERSAEAEPELRRATGTRVAELLELPPGLALAGRAPGAASPEGTRPGRQYTRTVPRSVHAHVADLARSLRVTPYVVLGAAVQTVLHRWSGRSDFLLGTMTANRLHPDLEELVGFFVNTVPLRCRVDAAGSFADLCAAARREAFRSLTHQRIPYDRLTAAVTRARGAGQRALVDIGFVYQNTSAPRTAGGRWSAPAVLPTGTAKFDLLLILEETPDGLSVTVEYDTDRYPPETAAAVADGLADVLAHAVKDPTVPLAELPALPGEPAPGALPPLPGLPPLAAPGPAAGAADGAPALTAPQARAADLFAAALSDRAGAGPAAAELAPGADFFALGGHSLLAVTMLAEAKRRHGLTVSPRDFLPDPTVAGLAALLAAAEADAEARAGNAPGTGAAGPDGAPAVAAPVADDESHPASPVQQRFWFLDRLPSLRSAYLIPTVVEYAGPVDREALRAAVDLVLARHPALRSLFHLDRRKRQVHYTTAGTPAVCGLGDAVDWSAARLRGHLSGLCWTPVDLARESPARAEVIGLGAERTLLVLVVHHIVADGWSRDLLLAEIATSYRALRAGDEPELPVPVHPATVAAADPGAGADASGARAAAVLLEHLRGAPNDIALPHDWPRGELQTTDAGLCAVRLDPGVAARLRAVTTDELGCTLFMTAAALLAVALARGSGQRDFLFAFPWAGREAAASTEAVGMFVNTLVLRVDLRDDPTWRELLARVRDSSTVSYRHAQVPLDTLAAELHPDRDLSRPSLTPVYLSAQTGVPAPPPLDGAATGHYRPLDPLYLKYELELVATESADHEVELAASYATDLFAASTVGDLLAEVAAAAGDLAADPASHPLIRRTP</sequence>
<dbReference type="GO" id="GO:0031177">
    <property type="term" value="F:phosphopantetheine binding"/>
    <property type="evidence" value="ECO:0007669"/>
    <property type="project" value="TreeGrafter"/>
</dbReference>
<evidence type="ECO:0000256" key="1">
    <source>
        <dbReference type="ARBA" id="ARBA00001957"/>
    </source>
</evidence>
<dbReference type="SUPFAM" id="SSF52777">
    <property type="entry name" value="CoA-dependent acyltransferases"/>
    <property type="match status" value="4"/>
</dbReference>
<reference evidence="6" key="3">
    <citation type="submission" date="2020-09" db="EMBL/GenBank/DDBJ databases">
        <authorList>
            <person name="Sun Q."/>
            <person name="Ohkuma M."/>
        </authorList>
    </citation>
    <scope>NUCLEOTIDE SEQUENCE</scope>
    <source>
        <strain evidence="6">JCM 4834</strain>
    </source>
</reference>
<dbReference type="Pfam" id="PF00668">
    <property type="entry name" value="Condensation"/>
    <property type="match status" value="2"/>
</dbReference>
<dbReference type="SUPFAM" id="SSF47336">
    <property type="entry name" value="ACP-like"/>
    <property type="match status" value="1"/>
</dbReference>
<dbReference type="InterPro" id="IPR023213">
    <property type="entry name" value="CAT-like_dom_sf"/>
</dbReference>
<dbReference type="GO" id="GO:0009239">
    <property type="term" value="P:enterobactin biosynthetic process"/>
    <property type="evidence" value="ECO:0007669"/>
    <property type="project" value="TreeGrafter"/>
</dbReference>
<dbReference type="Gene3D" id="3.30.559.10">
    <property type="entry name" value="Chloramphenicol acetyltransferase-like domain"/>
    <property type="match status" value="2"/>
</dbReference>
<dbReference type="KEGG" id="ssub:CP968_05730"/>
<dbReference type="GO" id="GO:0008610">
    <property type="term" value="P:lipid biosynthetic process"/>
    <property type="evidence" value="ECO:0007669"/>
    <property type="project" value="UniProtKB-ARBA"/>
</dbReference>
<keyword evidence="3" id="KW-0597">Phosphoprotein</keyword>
<dbReference type="GO" id="GO:0005829">
    <property type="term" value="C:cytosol"/>
    <property type="evidence" value="ECO:0007669"/>
    <property type="project" value="TreeGrafter"/>
</dbReference>
<proteinExistence type="predicted"/>
<dbReference type="Proteomes" id="UP000326831">
    <property type="component" value="Chromosome"/>
</dbReference>
<dbReference type="OrthoDB" id="3931141at2"/>
<evidence type="ECO:0000313" key="8">
    <source>
        <dbReference type="Proteomes" id="UP000326831"/>
    </source>
</evidence>
<dbReference type="EMBL" id="CP023701">
    <property type="protein sequence ID" value="QEU77842.1"/>
    <property type="molecule type" value="Genomic_DNA"/>
</dbReference>
<protein>
    <submittedName>
        <fullName evidence="7">Peptide synthetase</fullName>
    </submittedName>
</protein>
<reference evidence="6" key="1">
    <citation type="journal article" date="2014" name="Int. J. Syst. Evol. Microbiol.">
        <title>Complete genome sequence of Corynebacterium casei LMG S-19264T (=DSM 44701T), isolated from a smear-ripened cheese.</title>
        <authorList>
            <consortium name="US DOE Joint Genome Institute (JGI-PGF)"/>
            <person name="Walter F."/>
            <person name="Albersmeier A."/>
            <person name="Kalinowski J."/>
            <person name="Ruckert C."/>
        </authorList>
    </citation>
    <scope>NUCLEOTIDE SEQUENCE</scope>
    <source>
        <strain evidence="6">JCM 4834</strain>
    </source>
</reference>
<keyword evidence="8" id="KW-1185">Reference proteome</keyword>
<dbReference type="CDD" id="cd19531">
    <property type="entry name" value="LCL_NRPS-like"/>
    <property type="match status" value="1"/>
</dbReference>
<dbReference type="Gene3D" id="1.10.1200.10">
    <property type="entry name" value="ACP-like"/>
    <property type="match status" value="1"/>
</dbReference>
<evidence type="ECO:0000313" key="7">
    <source>
        <dbReference type="EMBL" id="QEU77842.1"/>
    </source>
</evidence>
<dbReference type="RefSeq" id="WP_150516943.1">
    <property type="nucleotide sequence ID" value="NZ_BMVX01000007.1"/>
</dbReference>
<accession>A0A5P2UF57</accession>
<organism evidence="7 8">
    <name type="scientific">Streptomyces subrutilus</name>
    <dbReference type="NCBI Taxonomy" id="36818"/>
    <lineage>
        <taxon>Bacteria</taxon>
        <taxon>Bacillati</taxon>
        <taxon>Actinomycetota</taxon>
        <taxon>Actinomycetes</taxon>
        <taxon>Kitasatosporales</taxon>
        <taxon>Streptomycetaceae</taxon>
        <taxon>Streptomyces</taxon>
    </lineage>
</organism>
<dbReference type="InterPro" id="IPR006162">
    <property type="entry name" value="Ppantetheine_attach_site"/>
</dbReference>
<dbReference type="Pfam" id="PF00550">
    <property type="entry name" value="PP-binding"/>
    <property type="match status" value="1"/>
</dbReference>
<dbReference type="InterPro" id="IPR036736">
    <property type="entry name" value="ACP-like_sf"/>
</dbReference>
<reference evidence="7 8" key="2">
    <citation type="submission" date="2017-09" db="EMBL/GenBank/DDBJ databases">
        <authorList>
            <person name="Lee N."/>
            <person name="Cho B.-K."/>
        </authorList>
    </citation>
    <scope>NUCLEOTIDE SEQUENCE [LARGE SCALE GENOMIC DNA]</scope>
    <source>
        <strain evidence="7 8">ATCC 27467</strain>
    </source>
</reference>
<dbReference type="PANTHER" id="PTHR45527">
    <property type="entry name" value="NONRIBOSOMAL PEPTIDE SYNTHETASE"/>
    <property type="match status" value="1"/>
</dbReference>
<dbReference type="Proteomes" id="UP000634660">
    <property type="component" value="Unassembled WGS sequence"/>
</dbReference>
<feature type="compositionally biased region" description="Low complexity" evidence="4">
    <location>
        <begin position="562"/>
        <end position="583"/>
    </location>
</feature>
<keyword evidence="2" id="KW-0596">Phosphopantetheine</keyword>